<dbReference type="InterPro" id="IPR004046">
    <property type="entry name" value="GST_C"/>
</dbReference>
<evidence type="ECO:0000259" key="2">
    <source>
        <dbReference type="PROSITE" id="PS50405"/>
    </source>
</evidence>
<evidence type="ECO:0000259" key="1">
    <source>
        <dbReference type="PROSITE" id="PS50404"/>
    </source>
</evidence>
<keyword evidence="4" id="KW-1185">Reference proteome</keyword>
<gene>
    <name evidence="3" type="ORF">I2H38_07405</name>
</gene>
<accession>A0A931BUR9</accession>
<sequence>MTSDTAPIRLFSGPLSMFGAKAQIAAHEKGLDFELIMVPFEMRRLYEPKHPEVVRINPKKQVPVLIHGDVEIFDSTQIFEYLEDLKPAPALWPASRAERAQARLIEHKSDEIYFPPIIRLMSLQDVLEDPVAIAAREITADFYEDMEETLGDSEFLAGSYSFADIAFYMAQLFGARMGAGMTDATPKLLQWRARMTERSAVRRVVGPMAAFLVSEGRPLPTFMADLAPSAAAT</sequence>
<evidence type="ECO:0000313" key="4">
    <source>
        <dbReference type="Proteomes" id="UP000599312"/>
    </source>
</evidence>
<dbReference type="PROSITE" id="PS50405">
    <property type="entry name" value="GST_CTER"/>
    <property type="match status" value="1"/>
</dbReference>
<dbReference type="RefSeq" id="WP_196271169.1">
    <property type="nucleotide sequence ID" value="NZ_JADQDO010000002.1"/>
</dbReference>
<dbReference type="InterPro" id="IPR004045">
    <property type="entry name" value="Glutathione_S-Trfase_N"/>
</dbReference>
<dbReference type="InterPro" id="IPR040079">
    <property type="entry name" value="Glutathione_S-Trfase"/>
</dbReference>
<dbReference type="SFLD" id="SFLDG00358">
    <property type="entry name" value="Main_(cytGST)"/>
    <property type="match status" value="1"/>
</dbReference>
<dbReference type="SFLD" id="SFLDS00019">
    <property type="entry name" value="Glutathione_Transferase_(cytos"/>
    <property type="match status" value="1"/>
</dbReference>
<dbReference type="PANTHER" id="PTHR44051">
    <property type="entry name" value="GLUTATHIONE S-TRANSFERASE-RELATED"/>
    <property type="match status" value="1"/>
</dbReference>
<dbReference type="CDD" id="cd00570">
    <property type="entry name" value="GST_N_family"/>
    <property type="match status" value="1"/>
</dbReference>
<reference evidence="3" key="1">
    <citation type="submission" date="2020-11" db="EMBL/GenBank/DDBJ databases">
        <authorList>
            <person name="Kim M.K."/>
        </authorList>
    </citation>
    <scope>NUCLEOTIDE SEQUENCE</scope>
    <source>
        <strain evidence="3">BT350</strain>
    </source>
</reference>
<dbReference type="InterPro" id="IPR010987">
    <property type="entry name" value="Glutathione-S-Trfase_C-like"/>
</dbReference>
<dbReference type="AlphaFoldDB" id="A0A931BUR9"/>
<dbReference type="Proteomes" id="UP000599312">
    <property type="component" value="Unassembled WGS sequence"/>
</dbReference>
<comment type="caution">
    <text evidence="3">The sequence shown here is derived from an EMBL/GenBank/DDBJ whole genome shotgun (WGS) entry which is preliminary data.</text>
</comment>
<name>A0A931BUR9_9HYPH</name>
<dbReference type="Pfam" id="PF00043">
    <property type="entry name" value="GST_C"/>
    <property type="match status" value="1"/>
</dbReference>
<proteinExistence type="predicted"/>
<feature type="domain" description="GST N-terminal" evidence="1">
    <location>
        <begin position="6"/>
        <end position="90"/>
    </location>
</feature>
<dbReference type="SUPFAM" id="SSF47616">
    <property type="entry name" value="GST C-terminal domain-like"/>
    <property type="match status" value="1"/>
</dbReference>
<dbReference type="SUPFAM" id="SSF52833">
    <property type="entry name" value="Thioredoxin-like"/>
    <property type="match status" value="1"/>
</dbReference>
<feature type="domain" description="GST C-terminal" evidence="2">
    <location>
        <begin position="95"/>
        <end position="222"/>
    </location>
</feature>
<dbReference type="Pfam" id="PF13409">
    <property type="entry name" value="GST_N_2"/>
    <property type="match status" value="1"/>
</dbReference>
<dbReference type="Gene3D" id="3.40.30.10">
    <property type="entry name" value="Glutaredoxin"/>
    <property type="match status" value="1"/>
</dbReference>
<dbReference type="InterPro" id="IPR036249">
    <property type="entry name" value="Thioredoxin-like_sf"/>
</dbReference>
<dbReference type="InterPro" id="IPR036282">
    <property type="entry name" value="Glutathione-S-Trfase_C_sf"/>
</dbReference>
<dbReference type="EMBL" id="JADQDO010000002">
    <property type="protein sequence ID" value="MBF9233207.1"/>
    <property type="molecule type" value="Genomic_DNA"/>
</dbReference>
<protein>
    <submittedName>
        <fullName evidence="3">Glutathione S-transferase family protein</fullName>
    </submittedName>
</protein>
<dbReference type="Gene3D" id="1.20.1050.10">
    <property type="match status" value="1"/>
</dbReference>
<dbReference type="PANTHER" id="PTHR44051:SF8">
    <property type="entry name" value="GLUTATHIONE S-TRANSFERASE GSTA"/>
    <property type="match status" value="1"/>
</dbReference>
<dbReference type="PROSITE" id="PS50404">
    <property type="entry name" value="GST_NTER"/>
    <property type="match status" value="1"/>
</dbReference>
<evidence type="ECO:0000313" key="3">
    <source>
        <dbReference type="EMBL" id="MBF9233207.1"/>
    </source>
</evidence>
<organism evidence="3 4">
    <name type="scientific">Microvirga alba</name>
    <dbReference type="NCBI Taxonomy" id="2791025"/>
    <lineage>
        <taxon>Bacteria</taxon>
        <taxon>Pseudomonadati</taxon>
        <taxon>Pseudomonadota</taxon>
        <taxon>Alphaproteobacteria</taxon>
        <taxon>Hyphomicrobiales</taxon>
        <taxon>Methylobacteriaceae</taxon>
        <taxon>Microvirga</taxon>
    </lineage>
</organism>